<dbReference type="InterPro" id="IPR046480">
    <property type="entry name" value="DUF6573"/>
</dbReference>
<name>A0ABQ2MVQ3_9ACTN</name>
<dbReference type="EMBL" id="BMNG01000026">
    <property type="protein sequence ID" value="GGO58785.1"/>
    <property type="molecule type" value="Genomic_DNA"/>
</dbReference>
<organism evidence="1 2">
    <name type="scientific">Streptomyces lasiicapitis</name>
    <dbReference type="NCBI Taxonomy" id="1923961"/>
    <lineage>
        <taxon>Bacteria</taxon>
        <taxon>Bacillati</taxon>
        <taxon>Actinomycetota</taxon>
        <taxon>Actinomycetes</taxon>
        <taxon>Kitasatosporales</taxon>
        <taxon>Streptomycetaceae</taxon>
        <taxon>Streptomyces</taxon>
    </lineage>
</organism>
<protein>
    <submittedName>
        <fullName evidence="1">Uncharacterized protein</fullName>
    </submittedName>
</protein>
<keyword evidence="2" id="KW-1185">Reference proteome</keyword>
<evidence type="ECO:0000313" key="2">
    <source>
        <dbReference type="Proteomes" id="UP000656881"/>
    </source>
</evidence>
<dbReference type="Pfam" id="PF20213">
    <property type="entry name" value="DUF6573"/>
    <property type="match status" value="1"/>
</dbReference>
<sequence>MAAPPRSPKTNLKGTTMTDAEYTPEQALADGFFVVQPMTRNQAVQHGLWVEPSQSLSREAGFRVPVALTRAAWEDCVAWSDTDDQKQNTVQDETGRLWDVLIMSRLAIARSRSTRAHVTLHRVPRDGRSQEPQLVCLIADLGLGDKGEPVVTIMLPTED</sequence>
<accession>A0ABQ2MVQ3</accession>
<dbReference type="Proteomes" id="UP000656881">
    <property type="component" value="Unassembled WGS sequence"/>
</dbReference>
<reference evidence="2" key="1">
    <citation type="journal article" date="2019" name="Int. J. Syst. Evol. Microbiol.">
        <title>The Global Catalogue of Microorganisms (GCM) 10K type strain sequencing project: providing services to taxonomists for standard genome sequencing and annotation.</title>
        <authorList>
            <consortium name="The Broad Institute Genomics Platform"/>
            <consortium name="The Broad Institute Genome Sequencing Center for Infectious Disease"/>
            <person name="Wu L."/>
            <person name="Ma J."/>
        </authorList>
    </citation>
    <scope>NUCLEOTIDE SEQUENCE [LARGE SCALE GENOMIC DNA]</scope>
    <source>
        <strain evidence="2">CGMCC 4.7349</strain>
    </source>
</reference>
<evidence type="ECO:0000313" key="1">
    <source>
        <dbReference type="EMBL" id="GGO58785.1"/>
    </source>
</evidence>
<comment type="caution">
    <text evidence="1">The sequence shown here is derived from an EMBL/GenBank/DDBJ whole genome shotgun (WGS) entry which is preliminary data.</text>
</comment>
<gene>
    <name evidence="1" type="ORF">GCM10012286_78870</name>
</gene>
<proteinExistence type="predicted"/>